<accession>A0A1X2HNI5</accession>
<dbReference type="AlphaFoldDB" id="A0A1X2HNI5"/>
<keyword evidence="2" id="KW-0238">DNA-binding</keyword>
<dbReference type="SUPFAM" id="SSF46774">
    <property type="entry name" value="ARID-like"/>
    <property type="match status" value="1"/>
</dbReference>
<evidence type="ECO:0000313" key="3">
    <source>
        <dbReference type="Proteomes" id="UP000242180"/>
    </source>
</evidence>
<dbReference type="SMART" id="SM01014">
    <property type="entry name" value="ARID"/>
    <property type="match status" value="1"/>
</dbReference>
<dbReference type="InParanoid" id="A0A1X2HNI5"/>
<evidence type="ECO:0000313" key="2">
    <source>
        <dbReference type="EMBL" id="ORZ00889.1"/>
    </source>
</evidence>
<proteinExistence type="predicted"/>
<dbReference type="OMA" id="YEMSSEP"/>
<dbReference type="PANTHER" id="PTHR46691">
    <property type="entry name" value="HIGH MOBILITY GROUP B PROTEIN 9"/>
    <property type="match status" value="1"/>
</dbReference>
<dbReference type="Pfam" id="PF01388">
    <property type="entry name" value="ARID"/>
    <property type="match status" value="1"/>
</dbReference>
<name>A0A1X2HNI5_SYNRA</name>
<feature type="domain" description="ARID" evidence="1">
    <location>
        <begin position="8"/>
        <end position="100"/>
    </location>
</feature>
<dbReference type="PANTHER" id="PTHR46691:SF1">
    <property type="entry name" value="AT-RICH INTERACTIVE DOMAIN-CONTAINING PROTEIN 2"/>
    <property type="match status" value="1"/>
</dbReference>
<comment type="caution">
    <text evidence="2">The sequence shown here is derived from an EMBL/GenBank/DDBJ whole genome shotgun (WGS) entry which is preliminary data.</text>
</comment>
<evidence type="ECO:0000259" key="1">
    <source>
        <dbReference type="PROSITE" id="PS51011"/>
    </source>
</evidence>
<dbReference type="OrthoDB" id="338531at2759"/>
<dbReference type="InterPro" id="IPR001606">
    <property type="entry name" value="ARID_dom"/>
</dbReference>
<dbReference type="GO" id="GO:0003677">
    <property type="term" value="F:DNA binding"/>
    <property type="evidence" value="ECO:0007669"/>
    <property type="project" value="UniProtKB-KW"/>
</dbReference>
<reference evidence="2 3" key="1">
    <citation type="submission" date="2016-07" db="EMBL/GenBank/DDBJ databases">
        <title>Pervasive Adenine N6-methylation of Active Genes in Fungi.</title>
        <authorList>
            <consortium name="DOE Joint Genome Institute"/>
            <person name="Mondo S.J."/>
            <person name="Dannebaum R.O."/>
            <person name="Kuo R.C."/>
            <person name="Labutti K."/>
            <person name="Haridas S."/>
            <person name="Kuo A."/>
            <person name="Salamov A."/>
            <person name="Ahrendt S.R."/>
            <person name="Lipzen A."/>
            <person name="Sullivan W."/>
            <person name="Andreopoulos W.B."/>
            <person name="Clum A."/>
            <person name="Lindquist E."/>
            <person name="Daum C."/>
            <person name="Ramamoorthy G.K."/>
            <person name="Gryganskyi A."/>
            <person name="Culley D."/>
            <person name="Magnuson J.K."/>
            <person name="James T.Y."/>
            <person name="O'Malley M.A."/>
            <person name="Stajich J.E."/>
            <person name="Spatafora J.W."/>
            <person name="Visel A."/>
            <person name="Grigoriev I.V."/>
        </authorList>
    </citation>
    <scope>NUCLEOTIDE SEQUENCE [LARGE SCALE GENOMIC DNA]</scope>
    <source>
        <strain evidence="2 3">NRRL 2496</strain>
    </source>
</reference>
<dbReference type="EMBL" id="MCGN01000002">
    <property type="protein sequence ID" value="ORZ00889.1"/>
    <property type="molecule type" value="Genomic_DNA"/>
</dbReference>
<dbReference type="SMART" id="SM00501">
    <property type="entry name" value="BRIGHT"/>
    <property type="match status" value="1"/>
</dbReference>
<protein>
    <submittedName>
        <fullName evidence="2">ARID DNA-binding domain-containing protein</fullName>
    </submittedName>
</protein>
<organism evidence="2 3">
    <name type="scientific">Syncephalastrum racemosum</name>
    <name type="common">Filamentous fungus</name>
    <dbReference type="NCBI Taxonomy" id="13706"/>
    <lineage>
        <taxon>Eukaryota</taxon>
        <taxon>Fungi</taxon>
        <taxon>Fungi incertae sedis</taxon>
        <taxon>Mucoromycota</taxon>
        <taxon>Mucoromycotina</taxon>
        <taxon>Mucoromycetes</taxon>
        <taxon>Mucorales</taxon>
        <taxon>Syncephalastraceae</taxon>
        <taxon>Syncephalastrum</taxon>
    </lineage>
</organism>
<dbReference type="InterPro" id="IPR036431">
    <property type="entry name" value="ARID_dom_sf"/>
</dbReference>
<keyword evidence="3" id="KW-1185">Reference proteome</keyword>
<sequence length="120" mass="13857">MAADIERTDEYTNFIRQLNDFHVLKGTTLQAEPILGGKRLDLYRLFKFVVAAGGFEEVTRNRHWKHIGENFNFPPTCTNSAYILKGVYIRNLGGRRRKYGAIHGPLRLNYVVLMPIKHPI</sequence>
<dbReference type="STRING" id="13706.A0A1X2HNI5"/>
<gene>
    <name evidence="2" type="ORF">BCR43DRAFT_157831</name>
</gene>
<dbReference type="Proteomes" id="UP000242180">
    <property type="component" value="Unassembled WGS sequence"/>
</dbReference>
<dbReference type="PROSITE" id="PS51011">
    <property type="entry name" value="ARID"/>
    <property type="match status" value="1"/>
</dbReference>
<dbReference type="Gene3D" id="1.10.150.60">
    <property type="entry name" value="ARID DNA-binding domain"/>
    <property type="match status" value="1"/>
</dbReference>